<comment type="subcellular location">
    <subcellularLocation>
        <location evidence="1">Cell membrane</location>
        <topology evidence="1">Multi-pass membrane protein</topology>
    </subcellularLocation>
</comment>
<keyword evidence="7" id="KW-0915">Sodium</keyword>
<evidence type="ECO:0000256" key="8">
    <source>
        <dbReference type="SAM" id="Phobius"/>
    </source>
</evidence>
<keyword evidence="5 8" id="KW-1133">Transmembrane helix</keyword>
<dbReference type="EMBL" id="CP001818">
    <property type="protein sequence ID" value="ACZ18479.1"/>
    <property type="molecule type" value="Genomic_DNA"/>
</dbReference>
<dbReference type="STRING" id="525903.Taci_0241"/>
<keyword evidence="7" id="KW-0813">Transport</keyword>
<feature type="transmembrane region" description="Helical" evidence="8">
    <location>
        <begin position="287"/>
        <end position="310"/>
    </location>
</feature>
<dbReference type="KEGG" id="tai:Taci_0241"/>
<dbReference type="Pfam" id="PF03977">
    <property type="entry name" value="OAD_beta"/>
    <property type="match status" value="1"/>
</dbReference>
<keyword evidence="10" id="KW-1185">Reference proteome</keyword>
<proteinExistence type="predicted"/>
<feature type="transmembrane region" description="Helical" evidence="8">
    <location>
        <begin position="20"/>
        <end position="38"/>
    </location>
</feature>
<dbReference type="GO" id="GO:0016829">
    <property type="term" value="F:lyase activity"/>
    <property type="evidence" value="ECO:0007669"/>
    <property type="project" value="UniProtKB-KW"/>
</dbReference>
<evidence type="ECO:0000313" key="9">
    <source>
        <dbReference type="EMBL" id="ACZ18479.1"/>
    </source>
</evidence>
<feature type="transmembrane region" description="Helical" evidence="8">
    <location>
        <begin position="355"/>
        <end position="381"/>
    </location>
</feature>
<gene>
    <name evidence="9" type="ordered locus">Taci_0241</name>
</gene>
<evidence type="ECO:0000256" key="1">
    <source>
        <dbReference type="ARBA" id="ARBA00004651"/>
    </source>
</evidence>
<evidence type="ECO:0000256" key="7">
    <source>
        <dbReference type="PIRNR" id="PIRNR015658"/>
    </source>
</evidence>
<evidence type="ECO:0000256" key="4">
    <source>
        <dbReference type="ARBA" id="ARBA00022967"/>
    </source>
</evidence>
<dbReference type="PIRSF" id="PIRSF015658">
    <property type="entry name" value="MmdB_OadB"/>
    <property type="match status" value="1"/>
</dbReference>
<evidence type="ECO:0000313" key="10">
    <source>
        <dbReference type="Proteomes" id="UP000002030"/>
    </source>
</evidence>
<feature type="transmembrane region" description="Helical" evidence="8">
    <location>
        <begin position="45"/>
        <end position="64"/>
    </location>
</feature>
<protein>
    <submittedName>
        <fullName evidence="9">Sodium ion-translocating decarboxylase, beta subunit</fullName>
        <ecNumber evidence="9">4.1.1.70</ecNumber>
    </submittedName>
</protein>
<dbReference type="eggNOG" id="COG1883">
    <property type="taxonomic scope" value="Bacteria"/>
</dbReference>
<dbReference type="EC" id="4.1.1.70" evidence="9"/>
<keyword evidence="7" id="KW-0406">Ion transport</keyword>
<dbReference type="NCBIfam" id="TIGR01109">
    <property type="entry name" value="Na_pump_decarbB"/>
    <property type="match status" value="1"/>
</dbReference>
<dbReference type="InterPro" id="IPR005661">
    <property type="entry name" value="OadB_MmdB"/>
</dbReference>
<dbReference type="PANTHER" id="PTHR35806">
    <property type="entry name" value="OXALOACETATE DECARBOXYLASE BETA CHAIN 2"/>
    <property type="match status" value="1"/>
</dbReference>
<dbReference type="PANTHER" id="PTHR35806:SF1">
    <property type="entry name" value="OXALOACETATE DECARBOXYLASE BETA CHAIN 2"/>
    <property type="match status" value="1"/>
</dbReference>
<keyword evidence="6 7" id="KW-0472">Membrane</keyword>
<organism evidence="9 10">
    <name type="scientific">Thermanaerovibrio acidaminovorans (strain ATCC 49978 / DSM 6589 / Su883)</name>
    <name type="common">Selenomonas acidaminovorans</name>
    <dbReference type="NCBI Taxonomy" id="525903"/>
    <lineage>
        <taxon>Bacteria</taxon>
        <taxon>Thermotogati</taxon>
        <taxon>Synergistota</taxon>
        <taxon>Synergistia</taxon>
        <taxon>Synergistales</taxon>
        <taxon>Synergistaceae</taxon>
        <taxon>Thermanaerovibrio</taxon>
    </lineage>
</organism>
<feature type="transmembrane region" description="Helical" evidence="8">
    <location>
        <begin position="262"/>
        <end position="280"/>
    </location>
</feature>
<accession>D1B876</accession>
<evidence type="ECO:0000256" key="2">
    <source>
        <dbReference type="ARBA" id="ARBA00022475"/>
    </source>
</evidence>
<name>D1B876_THEAS</name>
<keyword evidence="4" id="KW-1278">Translocase</keyword>
<dbReference type="GO" id="GO:0006814">
    <property type="term" value="P:sodium ion transport"/>
    <property type="evidence" value="ECO:0007669"/>
    <property type="project" value="UniProtKB-UniRule"/>
</dbReference>
<dbReference type="Proteomes" id="UP000002030">
    <property type="component" value="Chromosome"/>
</dbReference>
<keyword evidence="9" id="KW-0456">Lyase</keyword>
<dbReference type="OrthoDB" id="9783838at2"/>
<keyword evidence="3 8" id="KW-0812">Transmembrane</keyword>
<dbReference type="GO" id="GO:0005886">
    <property type="term" value="C:plasma membrane"/>
    <property type="evidence" value="ECO:0007669"/>
    <property type="project" value="UniProtKB-SubCell"/>
</dbReference>
<sequence length="382" mass="40425">MDMAHQLLLYFGKTLSAFTYKELVMILVGLGLIYLAVVKDFEPNLLLSMGFGTILVNIPFSSALDQLVDGKLSEGALSLLFNLGIATELFPLLIFIAVGAMCDFSPLISNPRMFVFGLAAQGGIFLTMGLALLMGFDINEAASIGIIGAADGPTSIYVSNRFAPHLLGPISVAAYTYMALVPLIQPPVIKLLTTRSERAMRMTYVQRDVSRFKLIAFPIVITVAASIVAPPSAALIGFLMFGNLLRVSGVTERLSQAAQNELANIVTILLGFTIAATMTGERFVNPSTLLIISMGLVAFVLDTACGILMAKGLNLFLPKHLKVNPMVGAAGISAFPMSARTIQKLGQEADPGNFLLMHAVGANVSGQIGSVLAGGLLLALLS</sequence>
<dbReference type="HOGENOM" id="CLU_036168_0_0_0"/>
<feature type="transmembrane region" description="Helical" evidence="8">
    <location>
        <begin position="174"/>
        <end position="193"/>
    </location>
</feature>
<dbReference type="EnsemblBacteria" id="ACZ18479">
    <property type="protein sequence ID" value="ACZ18479"/>
    <property type="gene ID" value="Taci_0241"/>
</dbReference>
<dbReference type="PATRIC" id="fig|525903.6.peg.245"/>
<keyword evidence="2 7" id="KW-1003">Cell membrane</keyword>
<feature type="transmembrane region" description="Helical" evidence="8">
    <location>
        <begin position="114"/>
        <end position="136"/>
    </location>
</feature>
<dbReference type="AlphaFoldDB" id="D1B876"/>
<evidence type="ECO:0000256" key="6">
    <source>
        <dbReference type="ARBA" id="ARBA00023136"/>
    </source>
</evidence>
<evidence type="ECO:0000256" key="5">
    <source>
        <dbReference type="ARBA" id="ARBA00022989"/>
    </source>
</evidence>
<feature type="transmembrane region" description="Helical" evidence="8">
    <location>
        <begin position="214"/>
        <end position="242"/>
    </location>
</feature>
<reference evidence="9 10" key="1">
    <citation type="journal article" date="2009" name="Stand. Genomic Sci.">
        <title>Complete genome sequence of Thermanaerovibrio acidaminovorans type strain (Su883).</title>
        <authorList>
            <person name="Chovatia M."/>
            <person name="Sikorski J."/>
            <person name="Schroder M."/>
            <person name="Lapidus A."/>
            <person name="Nolan M."/>
            <person name="Tice H."/>
            <person name="Glavina Del Rio T."/>
            <person name="Copeland A."/>
            <person name="Cheng J.F."/>
            <person name="Lucas S."/>
            <person name="Chen F."/>
            <person name="Bruce D."/>
            <person name="Goodwin L."/>
            <person name="Pitluck S."/>
            <person name="Ivanova N."/>
            <person name="Mavromatis K."/>
            <person name="Ovchinnikova G."/>
            <person name="Pati A."/>
            <person name="Chen A."/>
            <person name="Palaniappan K."/>
            <person name="Land M."/>
            <person name="Hauser L."/>
            <person name="Chang Y.J."/>
            <person name="Jeffries C.D."/>
            <person name="Chain P."/>
            <person name="Saunders E."/>
            <person name="Detter J.C."/>
            <person name="Brettin T."/>
            <person name="Rohde M."/>
            <person name="Goker M."/>
            <person name="Spring S."/>
            <person name="Bristow J."/>
            <person name="Markowitz V."/>
            <person name="Hugenholtz P."/>
            <person name="Kyrpides N.C."/>
            <person name="Klenk H.P."/>
            <person name="Eisen J.A."/>
        </authorList>
    </citation>
    <scope>NUCLEOTIDE SEQUENCE [LARGE SCALE GENOMIC DNA]</scope>
    <source>
        <strain evidence="10">ATCC 49978 / DSM 6589 / Su883</strain>
    </source>
</reference>
<feature type="transmembrane region" description="Helical" evidence="8">
    <location>
        <begin position="76"/>
        <end position="102"/>
    </location>
</feature>
<evidence type="ECO:0000256" key="3">
    <source>
        <dbReference type="ARBA" id="ARBA00022692"/>
    </source>
</evidence>
<keyword evidence="7" id="KW-0739">Sodium transport</keyword>